<reference evidence="2 3" key="1">
    <citation type="submission" date="2018-10" db="EMBL/GenBank/DDBJ databases">
        <title>Genome sequencing of Pedobacter jejuensis TNB23.</title>
        <authorList>
            <person name="Cho Y.-J."/>
            <person name="Cho A."/>
            <person name="Kim O.-S."/>
        </authorList>
    </citation>
    <scope>NUCLEOTIDE SEQUENCE [LARGE SCALE GENOMIC DNA]</scope>
    <source>
        <strain evidence="2 3">TNB23</strain>
    </source>
</reference>
<dbReference type="GO" id="GO:0003700">
    <property type="term" value="F:DNA-binding transcription factor activity"/>
    <property type="evidence" value="ECO:0007669"/>
    <property type="project" value="InterPro"/>
</dbReference>
<dbReference type="AlphaFoldDB" id="A0A3N0BQ00"/>
<evidence type="ECO:0000259" key="1">
    <source>
        <dbReference type="Pfam" id="PF04542"/>
    </source>
</evidence>
<dbReference type="GO" id="GO:0006352">
    <property type="term" value="P:DNA-templated transcription initiation"/>
    <property type="evidence" value="ECO:0007669"/>
    <property type="project" value="InterPro"/>
</dbReference>
<accession>A0A3N0BQ00</accession>
<protein>
    <recommendedName>
        <fullName evidence="1">RNA polymerase sigma-70 region 2 domain-containing protein</fullName>
    </recommendedName>
</protein>
<gene>
    <name evidence="2" type="ORF">D7004_15255</name>
</gene>
<dbReference type="Pfam" id="PF04542">
    <property type="entry name" value="Sigma70_r2"/>
    <property type="match status" value="1"/>
</dbReference>
<feature type="domain" description="RNA polymerase sigma-70 region 2" evidence="1">
    <location>
        <begin position="41"/>
        <end position="97"/>
    </location>
</feature>
<dbReference type="EMBL" id="RBEE01000042">
    <property type="protein sequence ID" value="RNL51079.1"/>
    <property type="molecule type" value="Genomic_DNA"/>
</dbReference>
<dbReference type="InterPro" id="IPR013325">
    <property type="entry name" value="RNA_pol_sigma_r2"/>
</dbReference>
<name>A0A3N0BQ00_9SPHI</name>
<dbReference type="SUPFAM" id="SSF88946">
    <property type="entry name" value="Sigma2 domain of RNA polymerase sigma factors"/>
    <property type="match status" value="1"/>
</dbReference>
<dbReference type="Gene3D" id="1.10.1740.10">
    <property type="match status" value="1"/>
</dbReference>
<dbReference type="InterPro" id="IPR007627">
    <property type="entry name" value="RNA_pol_sigma70_r2"/>
</dbReference>
<evidence type="ECO:0000313" key="3">
    <source>
        <dbReference type="Proteomes" id="UP000274046"/>
    </source>
</evidence>
<organism evidence="2 3">
    <name type="scientific">Pedobacter jejuensis</name>
    <dbReference type="NCBI Taxonomy" id="1268550"/>
    <lineage>
        <taxon>Bacteria</taxon>
        <taxon>Pseudomonadati</taxon>
        <taxon>Bacteroidota</taxon>
        <taxon>Sphingobacteriia</taxon>
        <taxon>Sphingobacteriales</taxon>
        <taxon>Sphingobacteriaceae</taxon>
        <taxon>Pedobacter</taxon>
    </lineage>
</organism>
<sequence>MQISLNNSQILEQSPSTFWLSANKISISKLKSKDKETFKAFYKYYAPAIYGTISRILNDKSKCDLILEKTFSQAWETISTFDESKCKMFTWLNRIAIKLTSNI</sequence>
<dbReference type="OrthoDB" id="772560at2"/>
<keyword evidence="3" id="KW-1185">Reference proteome</keyword>
<evidence type="ECO:0000313" key="2">
    <source>
        <dbReference type="EMBL" id="RNL51079.1"/>
    </source>
</evidence>
<dbReference type="RefSeq" id="WP_123206701.1">
    <property type="nucleotide sequence ID" value="NZ_RBEE01000042.1"/>
</dbReference>
<proteinExistence type="predicted"/>
<comment type="caution">
    <text evidence="2">The sequence shown here is derived from an EMBL/GenBank/DDBJ whole genome shotgun (WGS) entry which is preliminary data.</text>
</comment>
<dbReference type="Proteomes" id="UP000274046">
    <property type="component" value="Unassembled WGS sequence"/>
</dbReference>